<dbReference type="PANTHER" id="PTHR43537">
    <property type="entry name" value="TRANSCRIPTIONAL REGULATOR, GNTR FAMILY"/>
    <property type="match status" value="1"/>
</dbReference>
<dbReference type="InterPro" id="IPR036390">
    <property type="entry name" value="WH_DNA-bd_sf"/>
</dbReference>
<dbReference type="Pfam" id="PF07729">
    <property type="entry name" value="FCD"/>
    <property type="match status" value="1"/>
</dbReference>
<dbReference type="STRING" id="1969733.B5V00_08235"/>
<reference evidence="6 7" key="1">
    <citation type="submission" date="2017-03" db="EMBL/GenBank/DDBJ databases">
        <title>Genome sequence of Geothermobacter sp. EPR-M, Deep-Sea Iron Reducer.</title>
        <authorList>
            <person name="Tully B."/>
            <person name="Savalia P."/>
            <person name="Abuyen K."/>
            <person name="Baughan C."/>
            <person name="Romero E."/>
            <person name="Ronkowski C."/>
            <person name="Torres B."/>
            <person name="Tremblay J."/>
            <person name="Trujillo A."/>
            <person name="Tyler M."/>
            <person name="Perez-Rodriguez I."/>
            <person name="Amend J."/>
        </authorList>
    </citation>
    <scope>NUCLEOTIDE SEQUENCE [LARGE SCALE GENOMIC DNA]</scope>
    <source>
        <strain evidence="6 7">EPR-M</strain>
    </source>
</reference>
<dbReference type="Proteomes" id="UP000193136">
    <property type="component" value="Unassembled WGS sequence"/>
</dbReference>
<keyword evidence="2" id="KW-0238">DNA-binding</keyword>
<keyword evidence="3" id="KW-0804">Transcription</keyword>
<dbReference type="InterPro" id="IPR008920">
    <property type="entry name" value="TF_FadR/GntR_C"/>
</dbReference>
<comment type="caution">
    <text evidence="6">The sequence shown here is derived from an EMBL/GenBank/DDBJ whole genome shotgun (WGS) entry which is preliminary data.</text>
</comment>
<dbReference type="InterPro" id="IPR000524">
    <property type="entry name" value="Tscrpt_reg_HTH_GntR"/>
</dbReference>
<keyword evidence="7" id="KW-1185">Reference proteome</keyword>
<dbReference type="PRINTS" id="PR00035">
    <property type="entry name" value="HTHGNTR"/>
</dbReference>
<feature type="region of interest" description="Disordered" evidence="4">
    <location>
        <begin position="28"/>
        <end position="48"/>
    </location>
</feature>
<dbReference type="InterPro" id="IPR011711">
    <property type="entry name" value="GntR_C"/>
</dbReference>
<evidence type="ECO:0000259" key="5">
    <source>
        <dbReference type="PROSITE" id="PS50949"/>
    </source>
</evidence>
<dbReference type="SUPFAM" id="SSF48008">
    <property type="entry name" value="GntR ligand-binding domain-like"/>
    <property type="match status" value="1"/>
</dbReference>
<organism evidence="6 7">
    <name type="scientific">Geothermobacter hydrogeniphilus</name>
    <dbReference type="NCBI Taxonomy" id="1969733"/>
    <lineage>
        <taxon>Bacteria</taxon>
        <taxon>Pseudomonadati</taxon>
        <taxon>Thermodesulfobacteriota</taxon>
        <taxon>Desulfuromonadia</taxon>
        <taxon>Desulfuromonadales</taxon>
        <taxon>Geothermobacteraceae</taxon>
        <taxon>Geothermobacter</taxon>
    </lineage>
</organism>
<dbReference type="Gene3D" id="1.20.120.530">
    <property type="entry name" value="GntR ligand-binding domain-like"/>
    <property type="match status" value="1"/>
</dbReference>
<accession>A0A1X0Y575</accession>
<feature type="domain" description="HTH gntR-type" evidence="5">
    <location>
        <begin position="78"/>
        <end position="145"/>
    </location>
</feature>
<name>A0A1X0Y575_9BACT</name>
<dbReference type="SMART" id="SM00895">
    <property type="entry name" value="FCD"/>
    <property type="match status" value="1"/>
</dbReference>
<protein>
    <recommendedName>
        <fullName evidence="5">HTH gntR-type domain-containing protein</fullName>
    </recommendedName>
</protein>
<dbReference type="SMART" id="SM00345">
    <property type="entry name" value="HTH_GNTR"/>
    <property type="match status" value="1"/>
</dbReference>
<dbReference type="InterPro" id="IPR036388">
    <property type="entry name" value="WH-like_DNA-bd_sf"/>
</dbReference>
<dbReference type="PROSITE" id="PS50949">
    <property type="entry name" value="HTH_GNTR"/>
    <property type="match status" value="1"/>
</dbReference>
<keyword evidence="1" id="KW-0805">Transcription regulation</keyword>
<evidence type="ECO:0000256" key="1">
    <source>
        <dbReference type="ARBA" id="ARBA00023015"/>
    </source>
</evidence>
<dbReference type="Gene3D" id="1.10.10.10">
    <property type="entry name" value="Winged helix-like DNA-binding domain superfamily/Winged helix DNA-binding domain"/>
    <property type="match status" value="1"/>
</dbReference>
<dbReference type="AlphaFoldDB" id="A0A1X0Y575"/>
<dbReference type="GO" id="GO:0003677">
    <property type="term" value="F:DNA binding"/>
    <property type="evidence" value="ECO:0007669"/>
    <property type="project" value="UniProtKB-KW"/>
</dbReference>
<evidence type="ECO:0000256" key="2">
    <source>
        <dbReference type="ARBA" id="ARBA00023125"/>
    </source>
</evidence>
<gene>
    <name evidence="6" type="ORF">B5V00_08235</name>
</gene>
<evidence type="ECO:0000256" key="3">
    <source>
        <dbReference type="ARBA" id="ARBA00023163"/>
    </source>
</evidence>
<dbReference type="GO" id="GO:0003700">
    <property type="term" value="F:DNA-binding transcription factor activity"/>
    <property type="evidence" value="ECO:0007669"/>
    <property type="project" value="InterPro"/>
</dbReference>
<evidence type="ECO:0000256" key="4">
    <source>
        <dbReference type="SAM" id="MobiDB-lite"/>
    </source>
</evidence>
<proteinExistence type="predicted"/>
<dbReference type="PANTHER" id="PTHR43537:SF24">
    <property type="entry name" value="GLUCONATE OPERON TRANSCRIPTIONAL REPRESSOR"/>
    <property type="match status" value="1"/>
</dbReference>
<dbReference type="EMBL" id="NAAD01000009">
    <property type="protein sequence ID" value="ORJ60232.1"/>
    <property type="molecule type" value="Genomic_DNA"/>
</dbReference>
<dbReference type="Pfam" id="PF00392">
    <property type="entry name" value="GntR"/>
    <property type="match status" value="1"/>
</dbReference>
<dbReference type="CDD" id="cd07377">
    <property type="entry name" value="WHTH_GntR"/>
    <property type="match status" value="1"/>
</dbReference>
<sequence length="287" mass="33197">MLRAFRAQNRGMLNIHRLRETVANSSALHSRHGTLMKKPGPRDSHSTNRGHFPLANFYRLSIMSTFDIMESRMEIPKATYKDYVIRHIYDGIMNDRFRAGEKILEQELSLELGISRAPVREALRELVGEGLLSHQAQRGHFITLLSSHEIIDAYQTRGVIEGYAAALAAPGLSAEDLGTLQQLCGRMENHARRQQHRELIERGEEFHNLILDRCPNRELYNFGDRLSRKLHILFCRYWGTLYQPEEVAARHLRIVDSLRQRDTTVIEATIRDHYFETGRKIAAVQQQ</sequence>
<evidence type="ECO:0000313" key="6">
    <source>
        <dbReference type="EMBL" id="ORJ60232.1"/>
    </source>
</evidence>
<evidence type="ECO:0000313" key="7">
    <source>
        <dbReference type="Proteomes" id="UP000193136"/>
    </source>
</evidence>
<dbReference type="SUPFAM" id="SSF46785">
    <property type="entry name" value="Winged helix' DNA-binding domain"/>
    <property type="match status" value="1"/>
</dbReference>